<gene>
    <name evidence="2" type="ORF">BDV96DRAFT_654100</name>
</gene>
<evidence type="ECO:0000256" key="1">
    <source>
        <dbReference type="SAM" id="MobiDB-lite"/>
    </source>
</evidence>
<evidence type="ECO:0000313" key="3">
    <source>
        <dbReference type="Proteomes" id="UP000799770"/>
    </source>
</evidence>
<evidence type="ECO:0000313" key="2">
    <source>
        <dbReference type="EMBL" id="KAF2107007.1"/>
    </source>
</evidence>
<feature type="region of interest" description="Disordered" evidence="1">
    <location>
        <begin position="113"/>
        <end position="166"/>
    </location>
</feature>
<accession>A0A6A5YKZ1</accession>
<reference evidence="2" key="1">
    <citation type="journal article" date="2020" name="Stud. Mycol.">
        <title>101 Dothideomycetes genomes: a test case for predicting lifestyles and emergence of pathogens.</title>
        <authorList>
            <person name="Haridas S."/>
            <person name="Albert R."/>
            <person name="Binder M."/>
            <person name="Bloem J."/>
            <person name="Labutti K."/>
            <person name="Salamov A."/>
            <person name="Andreopoulos B."/>
            <person name="Baker S."/>
            <person name="Barry K."/>
            <person name="Bills G."/>
            <person name="Bluhm B."/>
            <person name="Cannon C."/>
            <person name="Castanera R."/>
            <person name="Culley D."/>
            <person name="Daum C."/>
            <person name="Ezra D."/>
            <person name="Gonzalez J."/>
            <person name="Henrissat B."/>
            <person name="Kuo A."/>
            <person name="Liang C."/>
            <person name="Lipzen A."/>
            <person name="Lutzoni F."/>
            <person name="Magnuson J."/>
            <person name="Mondo S."/>
            <person name="Nolan M."/>
            <person name="Ohm R."/>
            <person name="Pangilinan J."/>
            <person name="Park H.-J."/>
            <person name="Ramirez L."/>
            <person name="Alfaro M."/>
            <person name="Sun H."/>
            <person name="Tritt A."/>
            <person name="Yoshinaga Y."/>
            <person name="Zwiers L.-H."/>
            <person name="Turgeon B."/>
            <person name="Goodwin S."/>
            <person name="Spatafora J."/>
            <person name="Crous P."/>
            <person name="Grigoriev I."/>
        </authorList>
    </citation>
    <scope>NUCLEOTIDE SEQUENCE</scope>
    <source>
        <strain evidence="2">CBS 627.86</strain>
    </source>
</reference>
<feature type="compositionally biased region" description="Basic and acidic residues" evidence="1">
    <location>
        <begin position="142"/>
        <end position="166"/>
    </location>
</feature>
<proteinExistence type="predicted"/>
<organism evidence="2 3">
    <name type="scientific">Lophiotrema nucula</name>
    <dbReference type="NCBI Taxonomy" id="690887"/>
    <lineage>
        <taxon>Eukaryota</taxon>
        <taxon>Fungi</taxon>
        <taxon>Dikarya</taxon>
        <taxon>Ascomycota</taxon>
        <taxon>Pezizomycotina</taxon>
        <taxon>Dothideomycetes</taxon>
        <taxon>Pleosporomycetidae</taxon>
        <taxon>Pleosporales</taxon>
        <taxon>Lophiotremataceae</taxon>
        <taxon>Lophiotrema</taxon>
    </lineage>
</organism>
<protein>
    <submittedName>
        <fullName evidence="2">Uncharacterized protein</fullName>
    </submittedName>
</protein>
<sequence>MAIGTYNRIVNLSGYDTSVIITTALQAYEKVVATPEFFSGGNGTQHGEIYNTPGLRYEHRLGYLQNLTNNGQTWNQSLWTNLSALECAEYKVFESDRESLLLVTNADARQTDTQPPVLALGPLPRADQLGPLGVSKEPTGVTKDKNGKRPAHEASVRDLDELKKKQEEEDELIENAKMAYMKLLSRKKARKEYMSAAMRHKMLGDFEQ</sequence>
<keyword evidence="3" id="KW-1185">Reference proteome</keyword>
<dbReference type="AlphaFoldDB" id="A0A6A5YKZ1"/>
<name>A0A6A5YKZ1_9PLEO</name>
<dbReference type="EMBL" id="ML977357">
    <property type="protein sequence ID" value="KAF2107007.1"/>
    <property type="molecule type" value="Genomic_DNA"/>
</dbReference>
<dbReference type="Proteomes" id="UP000799770">
    <property type="component" value="Unassembled WGS sequence"/>
</dbReference>